<dbReference type="GO" id="GO:0008381">
    <property type="term" value="F:mechanosensitive monoatomic ion channel activity"/>
    <property type="evidence" value="ECO:0007669"/>
    <property type="project" value="UniProtKB-ARBA"/>
</dbReference>
<dbReference type="Pfam" id="PF00924">
    <property type="entry name" value="MS_channel_2nd"/>
    <property type="match status" value="1"/>
</dbReference>
<evidence type="ECO:0000313" key="8">
    <source>
        <dbReference type="EMBL" id="RNJ41411.1"/>
    </source>
</evidence>
<comment type="subcellular location">
    <subcellularLocation>
        <location evidence="1">Cell membrane</location>
        <topology evidence="1">Multi-pass membrane protein</topology>
    </subcellularLocation>
</comment>
<dbReference type="Pfam" id="PF00027">
    <property type="entry name" value="cNMP_binding"/>
    <property type="match status" value="1"/>
</dbReference>
<feature type="transmembrane region" description="Helical" evidence="6">
    <location>
        <begin position="15"/>
        <end position="32"/>
    </location>
</feature>
<feature type="transmembrane region" description="Helical" evidence="6">
    <location>
        <begin position="83"/>
        <end position="103"/>
    </location>
</feature>
<dbReference type="InterPro" id="IPR000595">
    <property type="entry name" value="cNMP-bd_dom"/>
</dbReference>
<evidence type="ECO:0000256" key="4">
    <source>
        <dbReference type="ARBA" id="ARBA00022989"/>
    </source>
</evidence>
<feature type="domain" description="Cyclic nucleotide-binding" evidence="7">
    <location>
        <begin position="350"/>
        <end position="452"/>
    </location>
</feature>
<dbReference type="InterPro" id="IPR011066">
    <property type="entry name" value="MscS_channel_C_sf"/>
</dbReference>
<feature type="transmembrane region" description="Helical" evidence="6">
    <location>
        <begin position="41"/>
        <end position="63"/>
    </location>
</feature>
<evidence type="ECO:0000259" key="7">
    <source>
        <dbReference type="PROSITE" id="PS50042"/>
    </source>
</evidence>
<dbReference type="EMBL" id="QKOD01000020">
    <property type="protein sequence ID" value="RNJ41411.1"/>
    <property type="molecule type" value="Genomic_DNA"/>
</dbReference>
<organism evidence="8 9">
    <name type="scientific">Mesorhizobium japonicum</name>
    <dbReference type="NCBI Taxonomy" id="2066070"/>
    <lineage>
        <taxon>Bacteria</taxon>
        <taxon>Pseudomonadati</taxon>
        <taxon>Pseudomonadota</taxon>
        <taxon>Alphaproteobacteria</taxon>
        <taxon>Hyphomicrobiales</taxon>
        <taxon>Phyllobacteriaceae</taxon>
        <taxon>Mesorhizobium</taxon>
    </lineage>
</organism>
<dbReference type="PIRSF" id="PIRSF026673">
    <property type="entry name" value="UCP026673_ion_chan"/>
    <property type="match status" value="1"/>
</dbReference>
<gene>
    <name evidence="8" type="ORF">DNR46_34340</name>
</gene>
<dbReference type="Gene3D" id="2.30.30.60">
    <property type="match status" value="1"/>
</dbReference>
<evidence type="ECO:0000256" key="3">
    <source>
        <dbReference type="ARBA" id="ARBA00022692"/>
    </source>
</evidence>
<dbReference type="InterPro" id="IPR016846">
    <property type="entry name" value="cNMP-bd_ion_channel"/>
</dbReference>
<evidence type="ECO:0000256" key="5">
    <source>
        <dbReference type="ARBA" id="ARBA00023136"/>
    </source>
</evidence>
<dbReference type="Gene3D" id="2.60.120.10">
    <property type="entry name" value="Jelly Rolls"/>
    <property type="match status" value="1"/>
</dbReference>
<proteinExistence type="predicted"/>
<dbReference type="PANTHER" id="PTHR30566">
    <property type="entry name" value="YNAI-RELATED MECHANOSENSITIVE ION CHANNEL"/>
    <property type="match status" value="1"/>
</dbReference>
<reference evidence="8 9" key="1">
    <citation type="journal article" date="2018" name="Mol. Plant Microbe Interact.">
        <title>Taxonomically Different Co-Microsymbionts of a Relict Legume, Oxytropis popoviana, Have Complementary Sets of Symbiotic Genes and Together Increase the Efficiency of Plant Nodulation.</title>
        <authorList>
            <person name="Safronova V."/>
            <person name="Belimov A."/>
            <person name="Sazanova A."/>
            <person name="Chirak E."/>
            <person name="Verkhozina A."/>
            <person name="Kuznetsova I."/>
            <person name="Andronov E."/>
            <person name="Puhalsky J."/>
            <person name="Tikhonovich I."/>
        </authorList>
    </citation>
    <scope>NUCLEOTIDE SEQUENCE [LARGE SCALE GENOMIC DNA]</scope>
    <source>
        <strain evidence="8 9">Opo-235</strain>
    </source>
</reference>
<dbReference type="CDD" id="cd00038">
    <property type="entry name" value="CAP_ED"/>
    <property type="match status" value="1"/>
</dbReference>
<evidence type="ECO:0000256" key="1">
    <source>
        <dbReference type="ARBA" id="ARBA00004651"/>
    </source>
</evidence>
<keyword evidence="2" id="KW-1003">Cell membrane</keyword>
<name>A0A3M9X0Q4_9HYPH</name>
<dbReference type="Proteomes" id="UP000275436">
    <property type="component" value="Unassembled WGS sequence"/>
</dbReference>
<keyword evidence="4 6" id="KW-1133">Transmembrane helix</keyword>
<dbReference type="InterPro" id="IPR018490">
    <property type="entry name" value="cNMP-bd_dom_sf"/>
</dbReference>
<accession>A0A3M9X0Q4</accession>
<dbReference type="RefSeq" id="WP_123170389.1">
    <property type="nucleotide sequence ID" value="NZ_QKOD01000020.1"/>
</dbReference>
<dbReference type="SUPFAM" id="SSF51206">
    <property type="entry name" value="cAMP-binding domain-like"/>
    <property type="match status" value="1"/>
</dbReference>
<dbReference type="SUPFAM" id="SSF82689">
    <property type="entry name" value="Mechanosensitive channel protein MscS (YggB), C-terminal domain"/>
    <property type="match status" value="1"/>
</dbReference>
<dbReference type="InterPro" id="IPR006685">
    <property type="entry name" value="MscS_channel_2nd"/>
</dbReference>
<dbReference type="PANTHER" id="PTHR30566:SF5">
    <property type="entry name" value="MECHANOSENSITIVE ION CHANNEL PROTEIN 1, MITOCHONDRIAL-RELATED"/>
    <property type="match status" value="1"/>
</dbReference>
<dbReference type="InterPro" id="IPR014710">
    <property type="entry name" value="RmlC-like_jellyroll"/>
</dbReference>
<keyword evidence="5 6" id="KW-0472">Membrane</keyword>
<dbReference type="AlphaFoldDB" id="A0A3M9X0Q4"/>
<dbReference type="SUPFAM" id="SSF50182">
    <property type="entry name" value="Sm-like ribonucleoproteins"/>
    <property type="match status" value="1"/>
</dbReference>
<protein>
    <submittedName>
        <fullName evidence="8">Small mechanosensitive ion channel</fullName>
    </submittedName>
</protein>
<dbReference type="Gene3D" id="1.10.287.1260">
    <property type="match status" value="1"/>
</dbReference>
<evidence type="ECO:0000313" key="9">
    <source>
        <dbReference type="Proteomes" id="UP000275436"/>
    </source>
</evidence>
<evidence type="ECO:0000256" key="6">
    <source>
        <dbReference type="SAM" id="Phobius"/>
    </source>
</evidence>
<dbReference type="GO" id="GO:0005886">
    <property type="term" value="C:plasma membrane"/>
    <property type="evidence" value="ECO:0007669"/>
    <property type="project" value="UniProtKB-SubCell"/>
</dbReference>
<keyword evidence="3 6" id="KW-0812">Transmembrane</keyword>
<dbReference type="InterPro" id="IPR023408">
    <property type="entry name" value="MscS_beta-dom_sf"/>
</dbReference>
<dbReference type="InterPro" id="IPR010920">
    <property type="entry name" value="LSM_dom_sf"/>
</dbReference>
<dbReference type="PROSITE" id="PS50042">
    <property type="entry name" value="CNMP_BINDING_3"/>
    <property type="match status" value="1"/>
</dbReference>
<comment type="caution">
    <text evidence="8">The sequence shown here is derived from an EMBL/GenBank/DDBJ whole genome shotgun (WGS) entry which is preliminary data.</text>
</comment>
<dbReference type="SMART" id="SM00100">
    <property type="entry name" value="cNMP"/>
    <property type="match status" value="1"/>
</dbReference>
<sequence length="517" mass="56152">MAEASAVMNLWSSPLLYIVLVGLAGIVVWHLIPRRLANARLVVQIAFFLVMSVPLLDGTVVPYEPARGDVATPEAILIGSAKVLWWLHFAWALIGFVRIYLVFEGKPREARLLQELVVGVVYVGMLLSILAFVFAVPVGTLIATSGVFAIILGLALQNTLSDLFSGVALTLGSPYALGDWIVLSDGTEGRVVETNWRSTHLLTWAHNIVVLPNSFLAKLGLTNVSSPDENHGLSLSVRLAPTKMPAIVVDVMRMALLSCNSILKEPPPLVAIKSLDARAIEVELLFYVADVHRRVPARNEIIDLVYRHVKSTGLLLAEPSSSISMSALPIEQTALPPPVTPIELIRAIPIFSALTEDEQETLAATVSVRTYRKGDVIARQGEMLPSLMIVQTGVILRQREDHARLEEIGHLAPGDFFGETGLLAGIGEMSTLRAMSHVVVYEIDQASFAPLLLERPEMAEDLAAILATGMSTLDDNGKSGQQHASSSFALLKAIETVFRSVPLKRVRTAGVQKDRKV</sequence>
<evidence type="ECO:0000256" key="2">
    <source>
        <dbReference type="ARBA" id="ARBA00022475"/>
    </source>
</evidence>
<feature type="transmembrane region" description="Helical" evidence="6">
    <location>
        <begin position="115"/>
        <end position="135"/>
    </location>
</feature>